<dbReference type="InterPro" id="IPR023650">
    <property type="entry name" value="Beta-lactam_class-A_AS"/>
</dbReference>
<evidence type="ECO:0000256" key="3">
    <source>
        <dbReference type="ARBA" id="ARBA00012865"/>
    </source>
</evidence>
<evidence type="ECO:0000256" key="6">
    <source>
        <dbReference type="RuleBase" id="RU361140"/>
    </source>
</evidence>
<evidence type="ECO:0000256" key="7">
    <source>
        <dbReference type="SAM" id="SignalP"/>
    </source>
</evidence>
<dbReference type="GO" id="GO:0008800">
    <property type="term" value="F:beta-lactamase activity"/>
    <property type="evidence" value="ECO:0007669"/>
    <property type="project" value="UniProtKB-UniRule"/>
</dbReference>
<dbReference type="InterPro" id="IPR000871">
    <property type="entry name" value="Beta-lactam_class-A"/>
</dbReference>
<dbReference type="InterPro" id="IPR006311">
    <property type="entry name" value="TAT_signal"/>
</dbReference>
<evidence type="ECO:0000256" key="1">
    <source>
        <dbReference type="ARBA" id="ARBA00001526"/>
    </source>
</evidence>
<keyword evidence="4 6" id="KW-0378">Hydrolase</keyword>
<dbReference type="AlphaFoldDB" id="A0A2W5MUQ1"/>
<evidence type="ECO:0000256" key="4">
    <source>
        <dbReference type="ARBA" id="ARBA00022801"/>
    </source>
</evidence>
<evidence type="ECO:0000313" key="9">
    <source>
        <dbReference type="EMBL" id="PZQ17410.1"/>
    </source>
</evidence>
<sequence>MTDRRQFLHLLGGSLLLAVAAPARAAPASSPLALPRERLRELERADGGRLGVAVLDTASGRFAGWREDERYPMCSTFKFLLAGAVLARVDRGEFGLDRRIPISRDDLIAHSPVTERHVGPAGLTVAQLCEATMTQSDNAAANLLLPLVGEPAGLTAVLRSWGDATTRLDRPEPHLNDVPPGDTRDTTTPRAMTEHLRHLVLGNTLTPASRTQLTAWLVANRTGDHRLRAGLPKDWRVGDKTGSGPGTTNDVAVLWPPGRAPLLVAAYLTGSPQADDRRNATLAAVAREIAAAI</sequence>
<dbReference type="PANTHER" id="PTHR35333">
    <property type="entry name" value="BETA-LACTAMASE"/>
    <property type="match status" value="1"/>
</dbReference>
<comment type="similarity">
    <text evidence="2 6">Belongs to the class-A beta-lactamase family.</text>
</comment>
<evidence type="ECO:0000256" key="2">
    <source>
        <dbReference type="ARBA" id="ARBA00009009"/>
    </source>
</evidence>
<reference evidence="9 10" key="1">
    <citation type="submission" date="2017-08" db="EMBL/GenBank/DDBJ databases">
        <title>Infants hospitalized years apart are colonized by the same room-sourced microbial strains.</title>
        <authorList>
            <person name="Brooks B."/>
            <person name="Olm M.R."/>
            <person name="Firek B.A."/>
            <person name="Baker R."/>
            <person name="Thomas B.C."/>
            <person name="Morowitz M.J."/>
            <person name="Banfield J.F."/>
        </authorList>
    </citation>
    <scope>NUCLEOTIDE SEQUENCE [LARGE SCALE GENOMIC DNA]</scope>
    <source>
        <strain evidence="9">S2_005_003_R2_42</strain>
    </source>
</reference>
<accession>A0A2W5MUQ1</accession>
<dbReference type="SUPFAM" id="SSF56601">
    <property type="entry name" value="beta-lactamase/transpeptidase-like"/>
    <property type="match status" value="1"/>
</dbReference>
<protein>
    <recommendedName>
        <fullName evidence="3 6">Beta-lactamase</fullName>
        <ecNumber evidence="3 6">3.5.2.6</ecNumber>
    </recommendedName>
</protein>
<dbReference type="NCBIfam" id="NF033103">
    <property type="entry name" value="bla_class_A"/>
    <property type="match status" value="1"/>
</dbReference>
<dbReference type="Gene3D" id="3.40.710.10">
    <property type="entry name" value="DD-peptidase/beta-lactamase superfamily"/>
    <property type="match status" value="1"/>
</dbReference>
<dbReference type="PROSITE" id="PS00146">
    <property type="entry name" value="BETA_LACTAMASE_A"/>
    <property type="match status" value="1"/>
</dbReference>
<dbReference type="Pfam" id="PF13354">
    <property type="entry name" value="Beta-lactamase2"/>
    <property type="match status" value="1"/>
</dbReference>
<gene>
    <name evidence="9" type="ORF">DI564_06295</name>
</gene>
<proteinExistence type="inferred from homology"/>
<dbReference type="GO" id="GO:0030655">
    <property type="term" value="P:beta-lactam antibiotic catabolic process"/>
    <property type="evidence" value="ECO:0007669"/>
    <property type="project" value="InterPro"/>
</dbReference>
<keyword evidence="7" id="KW-0732">Signal</keyword>
<evidence type="ECO:0000313" key="10">
    <source>
        <dbReference type="Proteomes" id="UP000249046"/>
    </source>
</evidence>
<feature type="signal peptide" evidence="7">
    <location>
        <begin position="1"/>
        <end position="25"/>
    </location>
</feature>
<evidence type="ECO:0000259" key="8">
    <source>
        <dbReference type="Pfam" id="PF13354"/>
    </source>
</evidence>
<evidence type="ECO:0000256" key="5">
    <source>
        <dbReference type="ARBA" id="ARBA00023251"/>
    </source>
</evidence>
<dbReference type="PANTHER" id="PTHR35333:SF3">
    <property type="entry name" value="BETA-LACTAMASE-TYPE TRANSPEPTIDASE FOLD CONTAINING PROTEIN"/>
    <property type="match status" value="1"/>
</dbReference>
<name>A0A2W5MUQ1_9GAMM</name>
<dbReference type="EC" id="3.5.2.6" evidence="3 6"/>
<feature type="domain" description="Beta-lactamase class A catalytic" evidence="8">
    <location>
        <begin position="51"/>
        <end position="266"/>
    </location>
</feature>
<comment type="catalytic activity">
    <reaction evidence="1 6">
        <text>a beta-lactam + H2O = a substituted beta-amino acid</text>
        <dbReference type="Rhea" id="RHEA:20401"/>
        <dbReference type="ChEBI" id="CHEBI:15377"/>
        <dbReference type="ChEBI" id="CHEBI:35627"/>
        <dbReference type="ChEBI" id="CHEBI:140347"/>
        <dbReference type="EC" id="3.5.2.6"/>
    </reaction>
</comment>
<dbReference type="GO" id="GO:0046677">
    <property type="term" value="P:response to antibiotic"/>
    <property type="evidence" value="ECO:0007669"/>
    <property type="project" value="UniProtKB-UniRule"/>
</dbReference>
<dbReference type="InterPro" id="IPR045155">
    <property type="entry name" value="Beta-lactam_cat"/>
</dbReference>
<dbReference type="Proteomes" id="UP000249046">
    <property type="component" value="Unassembled WGS sequence"/>
</dbReference>
<organism evidence="9 10">
    <name type="scientific">Rhodanobacter denitrificans</name>
    <dbReference type="NCBI Taxonomy" id="666685"/>
    <lineage>
        <taxon>Bacteria</taxon>
        <taxon>Pseudomonadati</taxon>
        <taxon>Pseudomonadota</taxon>
        <taxon>Gammaproteobacteria</taxon>
        <taxon>Lysobacterales</taxon>
        <taxon>Rhodanobacteraceae</taxon>
        <taxon>Rhodanobacter</taxon>
    </lineage>
</organism>
<dbReference type="EMBL" id="QFPO01000004">
    <property type="protein sequence ID" value="PZQ17410.1"/>
    <property type="molecule type" value="Genomic_DNA"/>
</dbReference>
<feature type="chain" id="PRO_5015951555" description="Beta-lactamase" evidence="7">
    <location>
        <begin position="26"/>
        <end position="293"/>
    </location>
</feature>
<keyword evidence="5 6" id="KW-0046">Antibiotic resistance</keyword>
<dbReference type="PRINTS" id="PR00118">
    <property type="entry name" value="BLACTAMASEA"/>
</dbReference>
<dbReference type="InterPro" id="IPR012338">
    <property type="entry name" value="Beta-lactam/transpept-like"/>
</dbReference>
<dbReference type="PROSITE" id="PS51318">
    <property type="entry name" value="TAT"/>
    <property type="match status" value="1"/>
</dbReference>
<comment type="caution">
    <text evidence="9">The sequence shown here is derived from an EMBL/GenBank/DDBJ whole genome shotgun (WGS) entry which is preliminary data.</text>
</comment>